<dbReference type="Gene3D" id="3.30.70.1400">
    <property type="entry name" value="Aminomethyltransferase beta-barrel domains"/>
    <property type="match status" value="1"/>
</dbReference>
<dbReference type="SUPFAM" id="SSF101790">
    <property type="entry name" value="Aminomethyltransferase beta-barrel domain"/>
    <property type="match status" value="1"/>
</dbReference>
<keyword evidence="2" id="KW-0560">Oxidoreductase</keyword>
<accession>A0ABV8URF6</accession>
<comment type="caution">
    <text evidence="7">The sequence shown here is derived from an EMBL/GenBank/DDBJ whole genome shotgun (WGS) entry which is preliminary data.</text>
</comment>
<name>A0ABV8URF6_9PROT</name>
<dbReference type="SUPFAM" id="SSF51905">
    <property type="entry name" value="FAD/NAD(P)-binding domain"/>
    <property type="match status" value="1"/>
</dbReference>
<evidence type="ECO:0000256" key="1">
    <source>
        <dbReference type="ARBA" id="ARBA00008609"/>
    </source>
</evidence>
<evidence type="ECO:0000259" key="6">
    <source>
        <dbReference type="Pfam" id="PF16350"/>
    </source>
</evidence>
<dbReference type="InterPro" id="IPR032503">
    <property type="entry name" value="FAO_M"/>
</dbReference>
<dbReference type="Gene3D" id="3.50.50.60">
    <property type="entry name" value="FAD/NAD(P)-binding domain"/>
    <property type="match status" value="1"/>
</dbReference>
<feature type="domain" description="FAD dependent oxidoreductase central" evidence="6">
    <location>
        <begin position="370"/>
        <end position="423"/>
    </location>
</feature>
<dbReference type="InterPro" id="IPR027266">
    <property type="entry name" value="TrmE/GcvT-like"/>
</dbReference>
<dbReference type="PANTHER" id="PTHR43757">
    <property type="entry name" value="AMINOMETHYLTRANSFERASE"/>
    <property type="match status" value="1"/>
</dbReference>
<dbReference type="EMBL" id="JBHSCW010000015">
    <property type="protein sequence ID" value="MFC4353403.1"/>
    <property type="molecule type" value="Genomic_DNA"/>
</dbReference>
<dbReference type="Gene3D" id="2.40.30.110">
    <property type="entry name" value="Aminomethyltransferase beta-barrel domains"/>
    <property type="match status" value="1"/>
</dbReference>
<proteinExistence type="inferred from homology"/>
<evidence type="ECO:0000256" key="2">
    <source>
        <dbReference type="ARBA" id="ARBA00023002"/>
    </source>
</evidence>
<dbReference type="Pfam" id="PF16350">
    <property type="entry name" value="FAO_M"/>
    <property type="match status" value="1"/>
</dbReference>
<comment type="similarity">
    <text evidence="1">Belongs to the GcvT family.</text>
</comment>
<evidence type="ECO:0000259" key="5">
    <source>
        <dbReference type="Pfam" id="PF08669"/>
    </source>
</evidence>
<dbReference type="PANTHER" id="PTHR43757:SF15">
    <property type="entry name" value="PYRUVATE DEHYDROGENASE PHOSPHATASE REGULATORY SUBUNIT, MITOCHONDRIAL-LIKE"/>
    <property type="match status" value="1"/>
</dbReference>
<evidence type="ECO:0000313" key="7">
    <source>
        <dbReference type="EMBL" id="MFC4353403.1"/>
    </source>
</evidence>
<evidence type="ECO:0000313" key="8">
    <source>
        <dbReference type="Proteomes" id="UP001595799"/>
    </source>
</evidence>
<dbReference type="SUPFAM" id="SSF103025">
    <property type="entry name" value="Folate-binding domain"/>
    <property type="match status" value="1"/>
</dbReference>
<keyword evidence="8" id="KW-1185">Reference proteome</keyword>
<dbReference type="Proteomes" id="UP001595799">
    <property type="component" value="Unassembled WGS sequence"/>
</dbReference>
<feature type="domain" description="GCVT N-terminal" evidence="4">
    <location>
        <begin position="426"/>
        <end position="701"/>
    </location>
</feature>
<protein>
    <submittedName>
        <fullName evidence="7">FAD-dependent oxidoreductase</fullName>
    </submittedName>
</protein>
<dbReference type="InterPro" id="IPR006222">
    <property type="entry name" value="GCVT_N"/>
</dbReference>
<dbReference type="PROSITE" id="PS51257">
    <property type="entry name" value="PROKAR_LIPOPROTEIN"/>
    <property type="match status" value="1"/>
</dbReference>
<dbReference type="InterPro" id="IPR006076">
    <property type="entry name" value="FAD-dep_OxRdtase"/>
</dbReference>
<evidence type="ECO:0000259" key="3">
    <source>
        <dbReference type="Pfam" id="PF01266"/>
    </source>
</evidence>
<dbReference type="Gene3D" id="3.30.9.10">
    <property type="entry name" value="D-Amino Acid Oxidase, subunit A, domain 2"/>
    <property type="match status" value="1"/>
</dbReference>
<evidence type="ECO:0000259" key="4">
    <source>
        <dbReference type="Pfam" id="PF01571"/>
    </source>
</evidence>
<feature type="domain" description="Aminomethyltransferase C-terminal" evidence="5">
    <location>
        <begin position="720"/>
        <end position="806"/>
    </location>
</feature>
<dbReference type="Pfam" id="PF08669">
    <property type="entry name" value="GCV_T_C"/>
    <property type="match status" value="1"/>
</dbReference>
<dbReference type="RefSeq" id="WP_382423779.1">
    <property type="nucleotide sequence ID" value="NZ_JBHSCW010000015.1"/>
</dbReference>
<gene>
    <name evidence="7" type="ORF">ACFOW6_17815</name>
</gene>
<sequence>MADLPKQARAVIIGGGVIGCSVAYHLAKQGWTDVVLLERKQLTSGTTWHAAGLIGQLRATPNLIRLAHYSCELYANLEAETEVATGFVRHGSLGVALSEERMEEFARGAAMGRMWGVDAEMLSPEQCRELYPLLDLKDDVKGGILIPGDGQADPANIAHALAKGARNNGAKVIEGVKVTGIDKADGRVTGVTTDQGHIQAEVVVNCAGMWGREVGRMAGVSVPLQACEHFYIVTEQMPGLDGKLPVLRVPDECTYYKEDAGRLLLGCFEPNAKPWGLEGIPEDFCFDALPEDFEHFEPILSQALERVPALQEVGIHTFFNGPESFTPDDRYILGEAPELQNFYLACGFNSIGIQSAGGVGKALAEWIEAGEPPFDLSDVDIRRLQPFQANRTYLEARVSETLGLLYDDHFPFRQYETARQVRRTPLHDALRQRGACFGELAGWERPNWFAPEGVAPVYDYSWGRQNWFDHSAAEHRAVRHDCGLFDLSTFAKFLVQGPDAAQFLNRVSAAQMDVAPGRVVYTQWLNARGGIEADLTVTRLAEDRYMVVTAAGSQRHDFVWLQRNLPEGERVYLTDVTSGMAVIGVMGPRARDLLQPLTTADLSDAAFPFGASRQIELGSALVQALRITYVGELGWELYIPTEFTGHVFETIMAASKPPALAGLHALNSLRMECGYRHWGDDLTDEDTPLEAGLSFAVDWTKADFNGQEVLLKQKQAGVGRRLVQFRLADPAPLLYHDEPVWLDGQRVGHLTSGAYGHEIGTALGMGYVTLPGGRAPRAADLEGADFELEIGRQHCRARASLKPFFDPKRERIRM</sequence>
<dbReference type="Gene3D" id="3.30.1360.120">
    <property type="entry name" value="Probable tRNA modification gtpase trme, domain 1"/>
    <property type="match status" value="1"/>
</dbReference>
<dbReference type="SUPFAM" id="SSF54373">
    <property type="entry name" value="FAD-linked reductases, C-terminal domain"/>
    <property type="match status" value="1"/>
</dbReference>
<reference evidence="8" key="1">
    <citation type="journal article" date="2019" name="Int. J. Syst. Evol. Microbiol.">
        <title>The Global Catalogue of Microorganisms (GCM) 10K type strain sequencing project: providing services to taxonomists for standard genome sequencing and annotation.</title>
        <authorList>
            <consortium name="The Broad Institute Genomics Platform"/>
            <consortium name="The Broad Institute Genome Sequencing Center for Infectious Disease"/>
            <person name="Wu L."/>
            <person name="Ma J."/>
        </authorList>
    </citation>
    <scope>NUCLEOTIDE SEQUENCE [LARGE SCALE GENOMIC DNA]</scope>
    <source>
        <strain evidence="8">CECT 8472</strain>
    </source>
</reference>
<dbReference type="InterPro" id="IPR028896">
    <property type="entry name" value="GcvT/YgfZ/DmdA"/>
</dbReference>
<dbReference type="Pfam" id="PF01571">
    <property type="entry name" value="GCV_T"/>
    <property type="match status" value="1"/>
</dbReference>
<dbReference type="InterPro" id="IPR013977">
    <property type="entry name" value="GcvT_C"/>
</dbReference>
<organism evidence="7 8">
    <name type="scientific">Fodinicurvata halophila</name>
    <dbReference type="NCBI Taxonomy" id="1419723"/>
    <lineage>
        <taxon>Bacteria</taxon>
        <taxon>Pseudomonadati</taxon>
        <taxon>Pseudomonadota</taxon>
        <taxon>Alphaproteobacteria</taxon>
        <taxon>Rhodospirillales</taxon>
        <taxon>Rhodovibrionaceae</taxon>
        <taxon>Fodinicurvata</taxon>
    </lineage>
</organism>
<dbReference type="InterPro" id="IPR029043">
    <property type="entry name" value="GcvT/YgfZ_C"/>
</dbReference>
<dbReference type="Pfam" id="PF01266">
    <property type="entry name" value="DAO"/>
    <property type="match status" value="1"/>
</dbReference>
<feature type="domain" description="FAD dependent oxidoreductase" evidence="3">
    <location>
        <begin position="10"/>
        <end position="366"/>
    </location>
</feature>
<dbReference type="InterPro" id="IPR036188">
    <property type="entry name" value="FAD/NAD-bd_sf"/>
</dbReference>